<comment type="caution">
    <text evidence="1">The sequence shown here is derived from an EMBL/GenBank/DDBJ whole genome shotgun (WGS) entry which is preliminary data.</text>
</comment>
<gene>
    <name evidence="1" type="ORF">E2C01_093262</name>
</gene>
<reference evidence="1 2" key="1">
    <citation type="submission" date="2019-05" db="EMBL/GenBank/DDBJ databases">
        <title>Another draft genome of Portunus trituberculatus and its Hox gene families provides insights of decapod evolution.</title>
        <authorList>
            <person name="Jeong J.-H."/>
            <person name="Song I."/>
            <person name="Kim S."/>
            <person name="Choi T."/>
            <person name="Kim D."/>
            <person name="Ryu S."/>
            <person name="Kim W."/>
        </authorList>
    </citation>
    <scope>NUCLEOTIDE SEQUENCE [LARGE SCALE GENOMIC DNA]</scope>
    <source>
        <tissue evidence="1">Muscle</tissue>
    </source>
</reference>
<sequence length="65" mass="7231">MTPPPSPFDVFIMGGGASPRRVCFPRRTTPTCPPRCVLKCGQTRHKPNATRPQCFPDCYCSGYLE</sequence>
<keyword evidence="2" id="KW-1185">Reference proteome</keyword>
<protein>
    <submittedName>
        <fullName evidence="1">Uncharacterized protein</fullName>
    </submittedName>
</protein>
<organism evidence="1 2">
    <name type="scientific">Portunus trituberculatus</name>
    <name type="common">Swimming crab</name>
    <name type="synonym">Neptunus trituberculatus</name>
    <dbReference type="NCBI Taxonomy" id="210409"/>
    <lineage>
        <taxon>Eukaryota</taxon>
        <taxon>Metazoa</taxon>
        <taxon>Ecdysozoa</taxon>
        <taxon>Arthropoda</taxon>
        <taxon>Crustacea</taxon>
        <taxon>Multicrustacea</taxon>
        <taxon>Malacostraca</taxon>
        <taxon>Eumalacostraca</taxon>
        <taxon>Eucarida</taxon>
        <taxon>Decapoda</taxon>
        <taxon>Pleocyemata</taxon>
        <taxon>Brachyura</taxon>
        <taxon>Eubrachyura</taxon>
        <taxon>Portunoidea</taxon>
        <taxon>Portunidae</taxon>
        <taxon>Portuninae</taxon>
        <taxon>Portunus</taxon>
    </lineage>
</organism>
<name>A0A5B7JY40_PORTR</name>
<accession>A0A5B7JY40</accession>
<dbReference type="AlphaFoldDB" id="A0A5B7JY40"/>
<dbReference type="Proteomes" id="UP000324222">
    <property type="component" value="Unassembled WGS sequence"/>
</dbReference>
<dbReference type="EMBL" id="VSRR010112036">
    <property type="protein sequence ID" value="MPC97918.1"/>
    <property type="molecule type" value="Genomic_DNA"/>
</dbReference>
<evidence type="ECO:0000313" key="1">
    <source>
        <dbReference type="EMBL" id="MPC97918.1"/>
    </source>
</evidence>
<proteinExistence type="predicted"/>
<evidence type="ECO:0000313" key="2">
    <source>
        <dbReference type="Proteomes" id="UP000324222"/>
    </source>
</evidence>